<dbReference type="PRINTS" id="PR00033">
    <property type="entry name" value="HTHASNC"/>
</dbReference>
<evidence type="ECO:0000313" key="5">
    <source>
        <dbReference type="EMBL" id="KHK99598.1"/>
    </source>
</evidence>
<dbReference type="GO" id="GO:0043565">
    <property type="term" value="F:sequence-specific DNA binding"/>
    <property type="evidence" value="ECO:0007669"/>
    <property type="project" value="InterPro"/>
</dbReference>
<evidence type="ECO:0000313" key="6">
    <source>
        <dbReference type="Proteomes" id="UP000031030"/>
    </source>
</evidence>
<keyword evidence="3" id="KW-0804">Transcription</keyword>
<evidence type="ECO:0000256" key="3">
    <source>
        <dbReference type="ARBA" id="ARBA00023163"/>
    </source>
</evidence>
<name>A0A0B2ACV8_9MICO</name>
<dbReference type="InterPro" id="IPR011008">
    <property type="entry name" value="Dimeric_a/b-barrel"/>
</dbReference>
<dbReference type="SUPFAM" id="SSF46785">
    <property type="entry name" value="Winged helix' DNA-binding domain"/>
    <property type="match status" value="1"/>
</dbReference>
<dbReference type="STRING" id="1348253.LK09_03055"/>
<protein>
    <submittedName>
        <fullName evidence="5">AsnC family transcriptional regulator</fullName>
    </submittedName>
</protein>
<dbReference type="EMBL" id="JTDK01000002">
    <property type="protein sequence ID" value="KHK99598.1"/>
    <property type="molecule type" value="Genomic_DNA"/>
</dbReference>
<comment type="caution">
    <text evidence="5">The sequence shown here is derived from an EMBL/GenBank/DDBJ whole genome shotgun (WGS) entry which is preliminary data.</text>
</comment>
<dbReference type="Gene3D" id="1.10.10.10">
    <property type="entry name" value="Winged helix-like DNA-binding domain superfamily/Winged helix DNA-binding domain"/>
    <property type="match status" value="1"/>
</dbReference>
<keyword evidence="1" id="KW-0805">Transcription regulation</keyword>
<gene>
    <name evidence="5" type="ORF">LK09_03055</name>
</gene>
<proteinExistence type="predicted"/>
<keyword evidence="6" id="KW-1185">Reference proteome</keyword>
<dbReference type="AlphaFoldDB" id="A0A0B2ACV8"/>
<dbReference type="Pfam" id="PF01037">
    <property type="entry name" value="AsnC_trans_reg"/>
    <property type="match status" value="1"/>
</dbReference>
<feature type="domain" description="HTH asnC-type" evidence="4">
    <location>
        <begin position="5"/>
        <end position="66"/>
    </location>
</feature>
<dbReference type="InterPro" id="IPR019888">
    <property type="entry name" value="Tscrpt_reg_AsnC-like"/>
</dbReference>
<dbReference type="Pfam" id="PF13412">
    <property type="entry name" value="HTH_24"/>
    <property type="match status" value="1"/>
</dbReference>
<keyword evidence="2" id="KW-0238">DNA-binding</keyword>
<dbReference type="PANTHER" id="PTHR30154">
    <property type="entry name" value="LEUCINE-RESPONSIVE REGULATORY PROTEIN"/>
    <property type="match status" value="1"/>
</dbReference>
<dbReference type="SUPFAM" id="SSF54909">
    <property type="entry name" value="Dimeric alpha+beta barrel"/>
    <property type="match status" value="1"/>
</dbReference>
<dbReference type="InterPro" id="IPR019887">
    <property type="entry name" value="Tscrpt_reg_AsnC/Lrp_C"/>
</dbReference>
<dbReference type="GO" id="GO:0005829">
    <property type="term" value="C:cytosol"/>
    <property type="evidence" value="ECO:0007669"/>
    <property type="project" value="TreeGrafter"/>
</dbReference>
<dbReference type="InterPro" id="IPR036390">
    <property type="entry name" value="WH_DNA-bd_sf"/>
</dbReference>
<accession>A0A0B2ACV8</accession>
<organism evidence="5 6">
    <name type="scientific">Microbacterium mangrovi</name>
    <dbReference type="NCBI Taxonomy" id="1348253"/>
    <lineage>
        <taxon>Bacteria</taxon>
        <taxon>Bacillati</taxon>
        <taxon>Actinomycetota</taxon>
        <taxon>Actinomycetes</taxon>
        <taxon>Micrococcales</taxon>
        <taxon>Microbacteriaceae</taxon>
        <taxon>Microbacterium</taxon>
    </lineage>
</organism>
<evidence type="ECO:0000256" key="2">
    <source>
        <dbReference type="ARBA" id="ARBA00023125"/>
    </source>
</evidence>
<evidence type="ECO:0000256" key="1">
    <source>
        <dbReference type="ARBA" id="ARBA00023015"/>
    </source>
</evidence>
<evidence type="ECO:0000259" key="4">
    <source>
        <dbReference type="PROSITE" id="PS50956"/>
    </source>
</evidence>
<dbReference type="PROSITE" id="PS50956">
    <property type="entry name" value="HTH_ASNC_2"/>
    <property type="match status" value="1"/>
</dbReference>
<dbReference type="CDD" id="cd00090">
    <property type="entry name" value="HTH_ARSR"/>
    <property type="match status" value="1"/>
</dbReference>
<dbReference type="InterPro" id="IPR011991">
    <property type="entry name" value="ArsR-like_HTH"/>
</dbReference>
<dbReference type="Proteomes" id="UP000031030">
    <property type="component" value="Unassembled WGS sequence"/>
</dbReference>
<dbReference type="SMART" id="SM00344">
    <property type="entry name" value="HTH_ASNC"/>
    <property type="match status" value="1"/>
</dbReference>
<dbReference type="InterPro" id="IPR000485">
    <property type="entry name" value="AsnC-type_HTH_dom"/>
</dbReference>
<dbReference type="Gene3D" id="3.30.70.920">
    <property type="match status" value="1"/>
</dbReference>
<dbReference type="InterPro" id="IPR036388">
    <property type="entry name" value="WH-like_DNA-bd_sf"/>
</dbReference>
<dbReference type="RefSeq" id="WP_039395638.1">
    <property type="nucleotide sequence ID" value="NZ_JTDK01000002.1"/>
</dbReference>
<dbReference type="PANTHER" id="PTHR30154:SF54">
    <property type="entry name" value="POSSIBLE TRANSCRIPTIONAL REGULATORY PROTEIN (PROBABLY LRP_ASNC-FAMILY)"/>
    <property type="match status" value="1"/>
</dbReference>
<reference evidence="5 6" key="1">
    <citation type="submission" date="2014-11" db="EMBL/GenBank/DDBJ databases">
        <title>Genome sequence of Microbacterium mangrovi MUSC 115(T).</title>
        <authorList>
            <person name="Lee L.-H."/>
        </authorList>
    </citation>
    <scope>NUCLEOTIDE SEQUENCE [LARGE SCALE GENOMIC DNA]</scope>
    <source>
        <strain evidence="5 6">MUSC 115</strain>
    </source>
</reference>
<dbReference type="GO" id="GO:0043200">
    <property type="term" value="P:response to amino acid"/>
    <property type="evidence" value="ECO:0007669"/>
    <property type="project" value="TreeGrafter"/>
</dbReference>
<sequence>MPTELDDIDRKLVELLAANARTSNAQLAEAVGVAPSTAHSRLRMLQSRGIIVGYHAALDQAELGRGLQAIIHVSLRAGARQESIREFAAGVRQLPDVIQLYFVGGMDDFMVHIAVEDSSALRRFVVDHLSSRASVASTRTSIIFEYHRNAVAADFS</sequence>
<dbReference type="OrthoDB" id="4411089at2"/>